<keyword evidence="1 3" id="KW-0853">WD repeat</keyword>
<comment type="caution">
    <text evidence="5">The sequence shown here is derived from an EMBL/GenBank/DDBJ whole genome shotgun (WGS) entry which is preliminary data.</text>
</comment>
<evidence type="ECO:0000313" key="6">
    <source>
        <dbReference type="Proteomes" id="UP000712281"/>
    </source>
</evidence>
<feature type="repeat" description="WD" evidence="3">
    <location>
        <begin position="193"/>
        <end position="225"/>
    </location>
</feature>
<dbReference type="InterPro" id="IPR001680">
    <property type="entry name" value="WD40_rpt"/>
</dbReference>
<name>A0A8S9LMR1_BRACR</name>
<dbReference type="Pfam" id="PF00400">
    <property type="entry name" value="WD40"/>
    <property type="match status" value="4"/>
</dbReference>
<dbReference type="InterPro" id="IPR015943">
    <property type="entry name" value="WD40/YVTN_repeat-like_dom_sf"/>
</dbReference>
<reference evidence="5" key="1">
    <citation type="submission" date="2019-12" db="EMBL/GenBank/DDBJ databases">
        <title>Genome sequencing and annotation of Brassica cretica.</title>
        <authorList>
            <person name="Studholme D.J."/>
            <person name="Sarris P.F."/>
        </authorList>
    </citation>
    <scope>NUCLEOTIDE SEQUENCE</scope>
    <source>
        <strain evidence="5">PFS-001/15</strain>
        <tissue evidence="5">Leaf</tissue>
    </source>
</reference>
<dbReference type="InterPro" id="IPR051179">
    <property type="entry name" value="WD_repeat_multifunction"/>
</dbReference>
<evidence type="ECO:0000313" key="5">
    <source>
        <dbReference type="EMBL" id="KAF2607201.1"/>
    </source>
</evidence>
<feature type="region of interest" description="Disordered" evidence="4">
    <location>
        <begin position="1"/>
        <end position="25"/>
    </location>
</feature>
<dbReference type="InterPro" id="IPR020472">
    <property type="entry name" value="WD40_PAC1"/>
</dbReference>
<feature type="compositionally biased region" description="Acidic residues" evidence="4">
    <location>
        <begin position="12"/>
        <end position="23"/>
    </location>
</feature>
<evidence type="ECO:0000256" key="4">
    <source>
        <dbReference type="SAM" id="MobiDB-lite"/>
    </source>
</evidence>
<dbReference type="AlphaFoldDB" id="A0A8S9LMR1"/>
<dbReference type="SMART" id="SM00320">
    <property type="entry name" value="WD40"/>
    <property type="match status" value="4"/>
</dbReference>
<feature type="compositionally biased region" description="Polar residues" evidence="4">
    <location>
        <begin position="1"/>
        <end position="11"/>
    </location>
</feature>
<feature type="repeat" description="WD" evidence="3">
    <location>
        <begin position="63"/>
        <end position="104"/>
    </location>
</feature>
<dbReference type="PROSITE" id="PS50082">
    <property type="entry name" value="WD_REPEATS_2"/>
    <property type="match status" value="3"/>
</dbReference>
<dbReference type="PANTHER" id="PTHR19857">
    <property type="entry name" value="MITOCHONDRIAL DIVISION PROTEIN 1-RELATED"/>
    <property type="match status" value="1"/>
</dbReference>
<proteinExistence type="predicted"/>
<protein>
    <recommendedName>
        <fullName evidence="7">Anaphase-promoting complex subunit 4 WD40 domain-containing protein</fullName>
    </recommendedName>
</protein>
<keyword evidence="2" id="KW-0677">Repeat</keyword>
<dbReference type="InterPro" id="IPR036322">
    <property type="entry name" value="WD40_repeat_dom_sf"/>
</dbReference>
<dbReference type="Proteomes" id="UP000712281">
    <property type="component" value="Unassembled WGS sequence"/>
</dbReference>
<dbReference type="PROSITE" id="PS50294">
    <property type="entry name" value="WD_REPEATS_REGION"/>
    <property type="match status" value="2"/>
</dbReference>
<evidence type="ECO:0000256" key="2">
    <source>
        <dbReference type="ARBA" id="ARBA00022737"/>
    </source>
</evidence>
<sequence>MSNTAKSNSPTVEEDEEDDDEGDVFLGESDVIHEFDVDGEDENDDSVHTFTGHKEAYNLGSATFNSQEGVTCVTWVGTSKYLATGCADGTVSVWDSLLGNCVHTFHGHQDAVQAISVSANTEFVVSLESKYQLALSSLAEHHTSHYHSSSHIMNIEGVTCVTWVGTSKYLATGCADGTVSVWDSLLGNCVHTFHGHQDAVQAISVSANTEFVVSVSVDNTARVYETSEFLNKTA</sequence>
<gene>
    <name evidence="5" type="ORF">F2Q68_00046298</name>
</gene>
<dbReference type="PANTHER" id="PTHR19857:SF8">
    <property type="entry name" value="ANGIO-ASSOCIATED MIGRATORY CELL PROTEIN"/>
    <property type="match status" value="1"/>
</dbReference>
<evidence type="ECO:0000256" key="1">
    <source>
        <dbReference type="ARBA" id="ARBA00022574"/>
    </source>
</evidence>
<dbReference type="PRINTS" id="PR00320">
    <property type="entry name" value="GPROTEINBRPT"/>
</dbReference>
<feature type="repeat" description="WD" evidence="3">
    <location>
        <begin position="158"/>
        <end position="192"/>
    </location>
</feature>
<evidence type="ECO:0008006" key="7">
    <source>
        <dbReference type="Google" id="ProtNLM"/>
    </source>
</evidence>
<accession>A0A8S9LMR1</accession>
<evidence type="ECO:0000256" key="3">
    <source>
        <dbReference type="PROSITE-ProRule" id="PRU00221"/>
    </source>
</evidence>
<dbReference type="SUPFAM" id="SSF50978">
    <property type="entry name" value="WD40 repeat-like"/>
    <property type="match status" value="1"/>
</dbReference>
<organism evidence="5 6">
    <name type="scientific">Brassica cretica</name>
    <name type="common">Mustard</name>
    <dbReference type="NCBI Taxonomy" id="69181"/>
    <lineage>
        <taxon>Eukaryota</taxon>
        <taxon>Viridiplantae</taxon>
        <taxon>Streptophyta</taxon>
        <taxon>Embryophyta</taxon>
        <taxon>Tracheophyta</taxon>
        <taxon>Spermatophyta</taxon>
        <taxon>Magnoliopsida</taxon>
        <taxon>eudicotyledons</taxon>
        <taxon>Gunneridae</taxon>
        <taxon>Pentapetalae</taxon>
        <taxon>rosids</taxon>
        <taxon>malvids</taxon>
        <taxon>Brassicales</taxon>
        <taxon>Brassicaceae</taxon>
        <taxon>Brassiceae</taxon>
        <taxon>Brassica</taxon>
    </lineage>
</organism>
<dbReference type="EMBL" id="QGKW02000276">
    <property type="protein sequence ID" value="KAF2607201.1"/>
    <property type="molecule type" value="Genomic_DNA"/>
</dbReference>
<dbReference type="Gene3D" id="2.130.10.10">
    <property type="entry name" value="YVTN repeat-like/Quinoprotein amine dehydrogenase"/>
    <property type="match status" value="2"/>
</dbReference>